<accession>A0ABU8RIY3</accession>
<keyword evidence="1" id="KW-0472">Membrane</keyword>
<gene>
    <name evidence="2" type="ORF">WDZ17_06855</name>
</gene>
<dbReference type="EMBL" id="JBBIAA010000005">
    <property type="protein sequence ID" value="MEJ5945015.1"/>
    <property type="molecule type" value="Genomic_DNA"/>
</dbReference>
<protein>
    <submittedName>
        <fullName evidence="2">Uncharacterized protein</fullName>
    </submittedName>
</protein>
<sequence>MSSSEVHQSAASLLVRRLAALLGVLALVGGVVWIVVQPTNYSGWVAATVGLVVAVLVFRRHQQTADGQILRRSHLRARG</sequence>
<feature type="transmembrane region" description="Helical" evidence="1">
    <location>
        <begin position="18"/>
        <end position="35"/>
    </location>
</feature>
<evidence type="ECO:0000256" key="1">
    <source>
        <dbReference type="SAM" id="Phobius"/>
    </source>
</evidence>
<keyword evidence="3" id="KW-1185">Reference proteome</keyword>
<organism evidence="2 3">
    <name type="scientific">Pseudokineococcus basanitobsidens</name>
    <dbReference type="NCBI Taxonomy" id="1926649"/>
    <lineage>
        <taxon>Bacteria</taxon>
        <taxon>Bacillati</taxon>
        <taxon>Actinomycetota</taxon>
        <taxon>Actinomycetes</taxon>
        <taxon>Kineosporiales</taxon>
        <taxon>Kineosporiaceae</taxon>
        <taxon>Pseudokineococcus</taxon>
    </lineage>
</organism>
<feature type="transmembrane region" description="Helical" evidence="1">
    <location>
        <begin position="41"/>
        <end position="58"/>
    </location>
</feature>
<keyword evidence="1" id="KW-0812">Transmembrane</keyword>
<name>A0ABU8RIY3_9ACTN</name>
<evidence type="ECO:0000313" key="2">
    <source>
        <dbReference type="EMBL" id="MEJ5945015.1"/>
    </source>
</evidence>
<reference evidence="2 3" key="1">
    <citation type="journal article" date="2017" name="Int. J. Syst. Evol. Microbiol.">
        <title>Pseudokineococcus basanitobsidens sp. nov., isolated from volcanic rock.</title>
        <authorList>
            <person name="Lee D.W."/>
            <person name="Park M.Y."/>
            <person name="Kim J.J."/>
            <person name="Kim B.S."/>
        </authorList>
    </citation>
    <scope>NUCLEOTIDE SEQUENCE [LARGE SCALE GENOMIC DNA]</scope>
    <source>
        <strain evidence="2 3">DSM 103726</strain>
    </source>
</reference>
<dbReference type="RefSeq" id="WP_339574400.1">
    <property type="nucleotide sequence ID" value="NZ_JBBIAA010000005.1"/>
</dbReference>
<evidence type="ECO:0000313" key="3">
    <source>
        <dbReference type="Proteomes" id="UP001387100"/>
    </source>
</evidence>
<dbReference type="Proteomes" id="UP001387100">
    <property type="component" value="Unassembled WGS sequence"/>
</dbReference>
<proteinExistence type="predicted"/>
<comment type="caution">
    <text evidence="2">The sequence shown here is derived from an EMBL/GenBank/DDBJ whole genome shotgun (WGS) entry which is preliminary data.</text>
</comment>
<keyword evidence="1" id="KW-1133">Transmembrane helix</keyword>